<reference evidence="1" key="1">
    <citation type="journal article" date="2020" name="Stud. Mycol.">
        <title>101 Dothideomycetes genomes: a test case for predicting lifestyles and emergence of pathogens.</title>
        <authorList>
            <person name="Haridas S."/>
            <person name="Albert R."/>
            <person name="Binder M."/>
            <person name="Bloem J."/>
            <person name="Labutti K."/>
            <person name="Salamov A."/>
            <person name="Andreopoulos B."/>
            <person name="Baker S."/>
            <person name="Barry K."/>
            <person name="Bills G."/>
            <person name="Bluhm B."/>
            <person name="Cannon C."/>
            <person name="Castanera R."/>
            <person name="Culley D."/>
            <person name="Daum C."/>
            <person name="Ezra D."/>
            <person name="Gonzalez J."/>
            <person name="Henrissat B."/>
            <person name="Kuo A."/>
            <person name="Liang C."/>
            <person name="Lipzen A."/>
            <person name="Lutzoni F."/>
            <person name="Magnuson J."/>
            <person name="Mondo S."/>
            <person name="Nolan M."/>
            <person name="Ohm R."/>
            <person name="Pangilinan J."/>
            <person name="Park H.-J."/>
            <person name="Ramirez L."/>
            <person name="Alfaro M."/>
            <person name="Sun H."/>
            <person name="Tritt A."/>
            <person name="Yoshinaga Y."/>
            <person name="Zwiers L.-H."/>
            <person name="Turgeon B."/>
            <person name="Goodwin S."/>
            <person name="Spatafora J."/>
            <person name="Crous P."/>
            <person name="Grigoriev I."/>
        </authorList>
    </citation>
    <scope>NUCLEOTIDE SEQUENCE</scope>
    <source>
        <strain evidence="1">CBS 123094</strain>
    </source>
</reference>
<name>A0A6A5WQ75_9PLEO</name>
<evidence type="ECO:0000313" key="1">
    <source>
        <dbReference type="EMBL" id="KAF2001235.1"/>
    </source>
</evidence>
<evidence type="ECO:0008006" key="3">
    <source>
        <dbReference type="Google" id="ProtNLM"/>
    </source>
</evidence>
<protein>
    <recommendedName>
        <fullName evidence="3">F-box domain-containing protein</fullName>
    </recommendedName>
</protein>
<dbReference type="PANTHER" id="PTHR38790:SF4">
    <property type="entry name" value="2EXR DOMAIN-CONTAINING PROTEIN"/>
    <property type="match status" value="1"/>
</dbReference>
<dbReference type="Proteomes" id="UP000799779">
    <property type="component" value="Unassembled WGS sequence"/>
</dbReference>
<sequence length="234" mass="26697">MSLSHLTPSIENYRKRYLNGPPISPSSPSHLKSLTTTNAQTSPFLLLPPELRNEIYLYVLTGKHIAIRSFGSRKRPRCLATTSEPEIRNLPRVCRQIYIECGTLIYSHNTIDLGGLPYISKWLRQRLDVQLGAISSVGLKLEDVGMLTRGMRRLKDTFPNLGDVVLWREPADRRGFERAGEMGEEQGVRVWVRREGLRRLRRGHRGWRWRGAVGEGRLLLVRRGEGEGEEEEGG</sequence>
<dbReference type="EMBL" id="ML977584">
    <property type="protein sequence ID" value="KAF2001235.1"/>
    <property type="molecule type" value="Genomic_DNA"/>
</dbReference>
<organism evidence="1 2">
    <name type="scientific">Amniculicola lignicola CBS 123094</name>
    <dbReference type="NCBI Taxonomy" id="1392246"/>
    <lineage>
        <taxon>Eukaryota</taxon>
        <taxon>Fungi</taxon>
        <taxon>Dikarya</taxon>
        <taxon>Ascomycota</taxon>
        <taxon>Pezizomycotina</taxon>
        <taxon>Dothideomycetes</taxon>
        <taxon>Pleosporomycetidae</taxon>
        <taxon>Pleosporales</taxon>
        <taxon>Amniculicolaceae</taxon>
        <taxon>Amniculicola</taxon>
    </lineage>
</organism>
<gene>
    <name evidence="1" type="ORF">P154DRAFT_596872</name>
</gene>
<dbReference type="PANTHER" id="PTHR38790">
    <property type="entry name" value="2EXR DOMAIN-CONTAINING PROTEIN-RELATED"/>
    <property type="match status" value="1"/>
</dbReference>
<proteinExistence type="predicted"/>
<keyword evidence="2" id="KW-1185">Reference proteome</keyword>
<accession>A0A6A5WQ75</accession>
<dbReference type="AlphaFoldDB" id="A0A6A5WQ75"/>
<evidence type="ECO:0000313" key="2">
    <source>
        <dbReference type="Proteomes" id="UP000799779"/>
    </source>
</evidence>
<dbReference type="OrthoDB" id="5413827at2759"/>